<evidence type="ECO:0008006" key="4">
    <source>
        <dbReference type="Google" id="ProtNLM"/>
    </source>
</evidence>
<feature type="transmembrane region" description="Helical" evidence="1">
    <location>
        <begin position="40"/>
        <end position="61"/>
    </location>
</feature>
<feature type="transmembrane region" description="Helical" evidence="1">
    <location>
        <begin position="312"/>
        <end position="331"/>
    </location>
</feature>
<evidence type="ECO:0000313" key="2">
    <source>
        <dbReference type="EMBL" id="OZG49207.1"/>
    </source>
</evidence>
<keyword evidence="1" id="KW-0812">Transmembrane</keyword>
<feature type="transmembrane region" description="Helical" evidence="1">
    <location>
        <begin position="375"/>
        <end position="394"/>
    </location>
</feature>
<feature type="transmembrane region" description="Helical" evidence="1">
    <location>
        <begin position="186"/>
        <end position="209"/>
    </location>
</feature>
<organism evidence="2 3">
    <name type="scientific">Bombiscardovia coagulans</name>
    <dbReference type="NCBI Taxonomy" id="686666"/>
    <lineage>
        <taxon>Bacteria</taxon>
        <taxon>Bacillati</taxon>
        <taxon>Actinomycetota</taxon>
        <taxon>Actinomycetes</taxon>
        <taxon>Bifidobacteriales</taxon>
        <taxon>Bifidobacteriaceae</taxon>
        <taxon>Bombiscardovia</taxon>
    </lineage>
</organism>
<evidence type="ECO:0000256" key="1">
    <source>
        <dbReference type="SAM" id="Phobius"/>
    </source>
</evidence>
<feature type="transmembrane region" description="Helical" evidence="1">
    <location>
        <begin position="276"/>
        <end position="300"/>
    </location>
</feature>
<feature type="transmembrane region" description="Helical" evidence="1">
    <location>
        <begin position="81"/>
        <end position="101"/>
    </location>
</feature>
<feature type="transmembrane region" description="Helical" evidence="1">
    <location>
        <begin position="134"/>
        <end position="153"/>
    </location>
</feature>
<proteinExistence type="predicted"/>
<feature type="transmembrane region" description="Helical" evidence="1">
    <location>
        <begin position="337"/>
        <end position="354"/>
    </location>
</feature>
<feature type="transmembrane region" description="Helical" evidence="1">
    <location>
        <begin position="221"/>
        <end position="241"/>
    </location>
</feature>
<sequence>MILFELKYAYPLLILVYLCASLVVIYVPKQIYQTRQLQNILHLILLAVLIVFGLLITTDQYTDMIRMSEDMRQATQQGLSYLYKIYAFSPLSATLVSIGAITHSSHIMQAISVGIFYGSFFAVLGLVIRKVHGAPWVSTFSVLLIMLTVDFTQVSTNGRFWSSVGLAVLGMGIVETRILGTRVSNIVGTLLCLAAVLMHFGIFALVMIYAVMKIASRTWKFVALLFLLLHFLLMSPLSKVLDSLPWLYAKMLSKKIDLYFGLAPEFGQSYDATRPFSWWLLIYCTIIGVTACFILGMLTMNAETSRKLSASTCIWLLAGTIAFSVGSLYSWTVSGRYSILSSICLVPFLFLVFSSSSYTQSFAVAGKRVMPSRSGVQYSIICILILLIIGTGVVRYRTTYDNYFIDFTLFHLNGFLDIE</sequence>
<name>A0A261EQS5_9BIFI</name>
<feature type="transmembrane region" description="Helical" evidence="1">
    <location>
        <begin position="6"/>
        <end position="28"/>
    </location>
</feature>
<keyword evidence="1" id="KW-0472">Membrane</keyword>
<dbReference type="EMBL" id="MWWS01000005">
    <property type="protein sequence ID" value="OZG49207.1"/>
    <property type="molecule type" value="Genomic_DNA"/>
</dbReference>
<reference evidence="2 3" key="1">
    <citation type="journal article" date="2017" name="BMC Genomics">
        <title>Comparative genomic and phylogenomic analyses of the Bifidobacteriaceae family.</title>
        <authorList>
            <person name="Lugli G.A."/>
            <person name="Milani C."/>
            <person name="Turroni F."/>
            <person name="Duranti S."/>
            <person name="Mancabelli L."/>
            <person name="Mangifesta M."/>
            <person name="Ferrario C."/>
            <person name="Modesto M."/>
            <person name="Mattarelli P."/>
            <person name="Jiri K."/>
            <person name="van Sinderen D."/>
            <person name="Ventura M."/>
        </authorList>
    </citation>
    <scope>NUCLEOTIDE SEQUENCE [LARGE SCALE GENOMIC DNA]</scope>
    <source>
        <strain evidence="2 3">DSM 22924</strain>
    </source>
</reference>
<comment type="caution">
    <text evidence="2">The sequence shown here is derived from an EMBL/GenBank/DDBJ whole genome shotgun (WGS) entry which is preliminary data.</text>
</comment>
<protein>
    <recommendedName>
        <fullName evidence="4">EpsG family protein</fullName>
    </recommendedName>
</protein>
<evidence type="ECO:0000313" key="3">
    <source>
        <dbReference type="Proteomes" id="UP000216004"/>
    </source>
</evidence>
<gene>
    <name evidence="2" type="ORF">BOCO_1016</name>
</gene>
<keyword evidence="1" id="KW-1133">Transmembrane helix</keyword>
<dbReference type="AlphaFoldDB" id="A0A261EQS5"/>
<feature type="transmembrane region" description="Helical" evidence="1">
    <location>
        <begin position="160"/>
        <end position="180"/>
    </location>
</feature>
<accession>A0A261EQS5</accession>
<dbReference type="Proteomes" id="UP000216004">
    <property type="component" value="Unassembled WGS sequence"/>
</dbReference>
<keyword evidence="3" id="KW-1185">Reference proteome</keyword>
<feature type="transmembrane region" description="Helical" evidence="1">
    <location>
        <begin position="108"/>
        <end position="128"/>
    </location>
</feature>
<dbReference type="RefSeq" id="WP_094723032.1">
    <property type="nucleotide sequence ID" value="NZ_MWWS01000005.1"/>
</dbReference>